<accession>F9WJQ5</accession>
<name>F9WJQ5_TRYCI</name>
<dbReference type="EMBL" id="CAEQ01002754">
    <property type="protein sequence ID" value="CCD17563.1"/>
    <property type="molecule type" value="Genomic_DNA"/>
</dbReference>
<dbReference type="VEuPathDB" id="TriTrypDB:TcIL3000_0_23740"/>
<keyword evidence="2" id="KW-1185">Reference proteome</keyword>
<dbReference type="AlphaFoldDB" id="F9WJQ5"/>
<reference evidence="2" key="1">
    <citation type="submission" date="2011-07" db="EMBL/GenBank/DDBJ databases">
        <title>Divergent evolution of antigenic variation in African trypanosomes.</title>
        <authorList>
            <person name="Jackson A.P."/>
            <person name="Berry A."/>
            <person name="Allison H.C."/>
            <person name="Burton P."/>
            <person name="Anderson J."/>
            <person name="Aslett M."/>
            <person name="Brown R."/>
            <person name="Corton N."/>
            <person name="Harris D."/>
            <person name="Hauser H."/>
            <person name="Gamble J."/>
            <person name="Gilderthorp R."/>
            <person name="McQuillan J."/>
            <person name="Quail M.A."/>
            <person name="Sanders M."/>
            <person name="Van Tonder A."/>
            <person name="Ginger M.L."/>
            <person name="Donelson J.E."/>
            <person name="Field M.C."/>
            <person name="Barry J.D."/>
            <person name="Berriman M."/>
            <person name="Hertz-Fowler C."/>
        </authorList>
    </citation>
    <scope>NUCLEOTIDE SEQUENCE [LARGE SCALE GENOMIC DNA]</scope>
    <source>
        <strain evidence="2">IL3000</strain>
    </source>
</reference>
<protein>
    <submittedName>
        <fullName evidence="1">WGS project CAEQ00000000 data, annotated contig 936</fullName>
    </submittedName>
</protein>
<sequence length="323" mass="36909">MACHALYSRGKSVLASVCGFACGWYVYRFAEEQQLIGDTYLRTIRVGFLKTQLLLQEHILPTKFTEKYGHEAETLKAMIKYWNSKNDSEERWSFEQLFRECQVPEQIAWLEEHVSEDIPYFYIADLVGGWCRVHKKYYASNGGWKAVDADEPQLLVGNDERFVSSVLCKGIVEKAKTDVLPYDIAVRALCILASSHEANAQVLSNTINPQFIVEKYRNYVENLQTHSQTNKEAVAIAEVSAATLELLNAINKVLQKQRRIKIWLNSTERQHPVAAQLNATQWCTVFNDTFLDLAKETSKEAHQFLEVTSHFFKCPHSTAGSCQ</sequence>
<reference evidence="1 2" key="2">
    <citation type="journal article" date="2012" name="Proc. Natl. Acad. Sci. U.S.A.">
        <title>Antigenic diversity is generated by distinct evolutionary mechanisms in African trypanosome species.</title>
        <authorList>
            <person name="Jackson A.P."/>
            <person name="Berry A."/>
            <person name="Aslett M."/>
            <person name="Allison H.C."/>
            <person name="Burton P."/>
            <person name="Vavrova-Anderson J."/>
            <person name="Brown R."/>
            <person name="Browne H."/>
            <person name="Corton N."/>
            <person name="Hauser H."/>
            <person name="Gamble J."/>
            <person name="Gilderthorp R."/>
            <person name="Marcello L."/>
            <person name="McQuillan J."/>
            <person name="Otto T.D."/>
            <person name="Quail M.A."/>
            <person name="Sanders M.J."/>
            <person name="van Tonder A."/>
            <person name="Ginger M.L."/>
            <person name="Field M.C."/>
            <person name="Barry J.D."/>
            <person name="Hertz-Fowler C."/>
            <person name="Berriman M."/>
        </authorList>
    </citation>
    <scope>NUCLEOTIDE SEQUENCE [LARGE SCALE GENOMIC DNA]</scope>
    <source>
        <strain evidence="1 2">IL3000</strain>
    </source>
</reference>
<organism evidence="1 2">
    <name type="scientific">Trypanosoma congolense (strain IL3000)</name>
    <dbReference type="NCBI Taxonomy" id="1068625"/>
    <lineage>
        <taxon>Eukaryota</taxon>
        <taxon>Discoba</taxon>
        <taxon>Euglenozoa</taxon>
        <taxon>Kinetoplastea</taxon>
        <taxon>Metakinetoplastina</taxon>
        <taxon>Trypanosomatida</taxon>
        <taxon>Trypanosomatidae</taxon>
        <taxon>Trypanosoma</taxon>
        <taxon>Nannomonas</taxon>
    </lineage>
</organism>
<evidence type="ECO:0000313" key="1">
    <source>
        <dbReference type="EMBL" id="CCD17563.1"/>
    </source>
</evidence>
<dbReference type="Proteomes" id="UP000000702">
    <property type="component" value="Unassembled WGS sequence"/>
</dbReference>
<gene>
    <name evidence="1" type="ORF">TCIL3000_0_23740</name>
</gene>
<proteinExistence type="predicted"/>
<comment type="caution">
    <text evidence="1">The sequence shown here is derived from an EMBL/GenBank/DDBJ whole genome shotgun (WGS) entry which is preliminary data.</text>
</comment>
<dbReference type="OMA" id="SEDIPYF"/>
<evidence type="ECO:0000313" key="2">
    <source>
        <dbReference type="Proteomes" id="UP000000702"/>
    </source>
</evidence>